<protein>
    <submittedName>
        <fullName evidence="2">Uncharacterized protein</fullName>
    </submittedName>
</protein>
<proteinExistence type="predicted"/>
<evidence type="ECO:0000313" key="3">
    <source>
        <dbReference type="Proteomes" id="UP000244855"/>
    </source>
</evidence>
<dbReference type="Proteomes" id="UP000244855">
    <property type="component" value="Unassembled WGS sequence"/>
</dbReference>
<keyword evidence="3" id="KW-1185">Reference proteome</keyword>
<evidence type="ECO:0000256" key="1">
    <source>
        <dbReference type="SAM" id="MobiDB-lite"/>
    </source>
</evidence>
<organism evidence="2 3">
    <name type="scientific">Periconia macrospinosa</name>
    <dbReference type="NCBI Taxonomy" id="97972"/>
    <lineage>
        <taxon>Eukaryota</taxon>
        <taxon>Fungi</taxon>
        <taxon>Dikarya</taxon>
        <taxon>Ascomycota</taxon>
        <taxon>Pezizomycotina</taxon>
        <taxon>Dothideomycetes</taxon>
        <taxon>Pleosporomycetidae</taxon>
        <taxon>Pleosporales</taxon>
        <taxon>Massarineae</taxon>
        <taxon>Periconiaceae</taxon>
        <taxon>Periconia</taxon>
    </lineage>
</organism>
<accession>A0A2V1E4D2</accession>
<gene>
    <name evidence="2" type="ORF">DM02DRAFT_516828</name>
</gene>
<reference evidence="2 3" key="1">
    <citation type="journal article" date="2018" name="Sci. Rep.">
        <title>Comparative genomics provides insights into the lifestyle and reveals functional heterogeneity of dark septate endophytic fungi.</title>
        <authorList>
            <person name="Knapp D.G."/>
            <person name="Nemeth J.B."/>
            <person name="Barry K."/>
            <person name="Hainaut M."/>
            <person name="Henrissat B."/>
            <person name="Johnson J."/>
            <person name="Kuo A."/>
            <person name="Lim J.H.P."/>
            <person name="Lipzen A."/>
            <person name="Nolan M."/>
            <person name="Ohm R.A."/>
            <person name="Tamas L."/>
            <person name="Grigoriev I.V."/>
            <person name="Spatafora J.W."/>
            <person name="Nagy L.G."/>
            <person name="Kovacs G.M."/>
        </authorList>
    </citation>
    <scope>NUCLEOTIDE SEQUENCE [LARGE SCALE GENOMIC DNA]</scope>
    <source>
        <strain evidence="2 3">DSE2036</strain>
    </source>
</reference>
<feature type="region of interest" description="Disordered" evidence="1">
    <location>
        <begin position="279"/>
        <end position="323"/>
    </location>
</feature>
<dbReference type="EMBL" id="KZ805314">
    <property type="protein sequence ID" value="PVI05407.1"/>
    <property type="molecule type" value="Genomic_DNA"/>
</dbReference>
<sequence length="323" mass="37452">MPRVKYDMQSGCNPKAYERRAGHELPTLAFYRNDVSGLDRPEPMAFSQERFVIGFDLLCLDYYNIRQEVINRLEPQGLYKQGFSKAENKLRAGEIFEWLLSHPLLQPSKIPGLHIPLKWHFDILYGFIYRTASWMEDNEEHLRNGTSPAEKWHWGPHRLTPKHSPVALQFQYLLLMVDFPLQNRTYEVPVISIVEGRNGQITNTPLDINHRLIRLNLLQDRLSEDDDLRGLEPTFEFYWHAEGNQEIKIINDQTLVTAIKTLRETGLQTITIKCKCTFPEPPPKTTTVRTDRSASATSVTAETGDDHESGPRRSPRKKQKRKS</sequence>
<evidence type="ECO:0000313" key="2">
    <source>
        <dbReference type="EMBL" id="PVI05407.1"/>
    </source>
</evidence>
<name>A0A2V1E4D2_9PLEO</name>
<feature type="compositionally biased region" description="Basic residues" evidence="1">
    <location>
        <begin position="313"/>
        <end position="323"/>
    </location>
</feature>
<feature type="compositionally biased region" description="Polar residues" evidence="1">
    <location>
        <begin position="285"/>
        <end position="301"/>
    </location>
</feature>
<dbReference type="AlphaFoldDB" id="A0A2V1E4D2"/>